<dbReference type="Proteomes" id="UP001642260">
    <property type="component" value="Unassembled WGS sequence"/>
</dbReference>
<gene>
    <name evidence="4" type="ORF">ERUC_LOCUS27577</name>
</gene>
<accession>A0ABC8KTE7</accession>
<protein>
    <recommendedName>
        <fullName evidence="3">Ubiquitin-like protease family profile domain-containing protein</fullName>
    </recommendedName>
</protein>
<evidence type="ECO:0000256" key="1">
    <source>
        <dbReference type="ARBA" id="ARBA00022670"/>
    </source>
</evidence>
<comment type="caution">
    <text evidence="4">The sequence shown here is derived from an EMBL/GenBank/DDBJ whole genome shotgun (WGS) entry which is preliminary data.</text>
</comment>
<sequence length="89" mass="9554">MKTDGMLKKELNPIANMMPYLTAGWNPEANNESLTAFTITRPRGIPQSEKATDAAAMTVLFIDAHCQVGVEGAKAITPRVLPDAAKQLA</sequence>
<organism evidence="4 5">
    <name type="scientific">Eruca vesicaria subsp. sativa</name>
    <name type="common">Garden rocket</name>
    <name type="synonym">Eruca sativa</name>
    <dbReference type="NCBI Taxonomy" id="29727"/>
    <lineage>
        <taxon>Eukaryota</taxon>
        <taxon>Viridiplantae</taxon>
        <taxon>Streptophyta</taxon>
        <taxon>Embryophyta</taxon>
        <taxon>Tracheophyta</taxon>
        <taxon>Spermatophyta</taxon>
        <taxon>Magnoliopsida</taxon>
        <taxon>eudicotyledons</taxon>
        <taxon>Gunneridae</taxon>
        <taxon>Pentapetalae</taxon>
        <taxon>rosids</taxon>
        <taxon>malvids</taxon>
        <taxon>Brassicales</taxon>
        <taxon>Brassicaceae</taxon>
        <taxon>Brassiceae</taxon>
        <taxon>Eruca</taxon>
    </lineage>
</organism>
<evidence type="ECO:0000256" key="2">
    <source>
        <dbReference type="ARBA" id="ARBA00022801"/>
    </source>
</evidence>
<evidence type="ECO:0000313" key="5">
    <source>
        <dbReference type="Proteomes" id="UP001642260"/>
    </source>
</evidence>
<reference evidence="4 5" key="1">
    <citation type="submission" date="2022-03" db="EMBL/GenBank/DDBJ databases">
        <authorList>
            <person name="Macdonald S."/>
            <person name="Ahmed S."/>
            <person name="Newling K."/>
        </authorList>
    </citation>
    <scope>NUCLEOTIDE SEQUENCE [LARGE SCALE GENOMIC DNA]</scope>
</reference>
<dbReference type="AlphaFoldDB" id="A0ABC8KTE7"/>
<feature type="domain" description="Ubiquitin-like protease family profile" evidence="3">
    <location>
        <begin position="3"/>
        <end position="71"/>
    </location>
</feature>
<feature type="non-terminal residue" evidence="4">
    <location>
        <position position="89"/>
    </location>
</feature>
<keyword evidence="5" id="KW-1185">Reference proteome</keyword>
<evidence type="ECO:0000259" key="3">
    <source>
        <dbReference type="Pfam" id="PF02902"/>
    </source>
</evidence>
<keyword evidence="1" id="KW-0645">Protease</keyword>
<name>A0ABC8KTE7_ERUVS</name>
<dbReference type="InterPro" id="IPR003653">
    <property type="entry name" value="Peptidase_C48_C"/>
</dbReference>
<dbReference type="GO" id="GO:0006508">
    <property type="term" value="P:proteolysis"/>
    <property type="evidence" value="ECO:0007669"/>
    <property type="project" value="UniProtKB-KW"/>
</dbReference>
<dbReference type="GO" id="GO:0008233">
    <property type="term" value="F:peptidase activity"/>
    <property type="evidence" value="ECO:0007669"/>
    <property type="project" value="UniProtKB-KW"/>
</dbReference>
<evidence type="ECO:0000313" key="4">
    <source>
        <dbReference type="EMBL" id="CAH8361821.1"/>
    </source>
</evidence>
<dbReference type="EMBL" id="CAKOAT010317360">
    <property type="protein sequence ID" value="CAH8361821.1"/>
    <property type="molecule type" value="Genomic_DNA"/>
</dbReference>
<keyword evidence="2" id="KW-0378">Hydrolase</keyword>
<dbReference type="Pfam" id="PF02902">
    <property type="entry name" value="Peptidase_C48"/>
    <property type="match status" value="1"/>
</dbReference>
<proteinExistence type="predicted"/>